<keyword evidence="1" id="KW-1133">Transmembrane helix</keyword>
<feature type="domain" description="Signal transduction histidine kinase internal region" evidence="2">
    <location>
        <begin position="175"/>
        <end position="254"/>
    </location>
</feature>
<evidence type="ECO:0000256" key="1">
    <source>
        <dbReference type="SAM" id="Phobius"/>
    </source>
</evidence>
<feature type="transmembrane region" description="Helical" evidence="1">
    <location>
        <begin position="137"/>
        <end position="156"/>
    </location>
</feature>
<keyword evidence="1" id="KW-0472">Membrane</keyword>
<reference evidence="3 4" key="1">
    <citation type="submission" date="2020-08" db="EMBL/GenBank/DDBJ databases">
        <title>Genomic Encyclopedia of Type Strains, Phase IV (KMG-V): Genome sequencing to study the core and pangenomes of soil and plant-associated prokaryotes.</title>
        <authorList>
            <person name="Whitman W."/>
        </authorList>
    </citation>
    <scope>NUCLEOTIDE SEQUENCE [LARGE SCALE GENOMIC DNA]</scope>
    <source>
        <strain evidence="3 4">M2T3</strain>
    </source>
</reference>
<dbReference type="AlphaFoldDB" id="A0A7X0MLE9"/>
<keyword evidence="1" id="KW-0812">Transmembrane</keyword>
<organism evidence="3 4">
    <name type="scientific">Pedobacter cryoconitis</name>
    <dbReference type="NCBI Taxonomy" id="188932"/>
    <lineage>
        <taxon>Bacteria</taxon>
        <taxon>Pseudomonadati</taxon>
        <taxon>Bacteroidota</taxon>
        <taxon>Sphingobacteriia</taxon>
        <taxon>Sphingobacteriales</taxon>
        <taxon>Sphingobacteriaceae</taxon>
        <taxon>Pedobacter</taxon>
    </lineage>
</organism>
<evidence type="ECO:0000313" key="3">
    <source>
        <dbReference type="EMBL" id="MBB6501755.1"/>
    </source>
</evidence>
<dbReference type="EMBL" id="JACHCC010000010">
    <property type="protein sequence ID" value="MBB6501755.1"/>
    <property type="molecule type" value="Genomic_DNA"/>
</dbReference>
<dbReference type="GO" id="GO:0016020">
    <property type="term" value="C:membrane"/>
    <property type="evidence" value="ECO:0007669"/>
    <property type="project" value="InterPro"/>
</dbReference>
<dbReference type="Pfam" id="PF06580">
    <property type="entry name" value="His_kinase"/>
    <property type="match status" value="1"/>
</dbReference>
<name>A0A7X0MLE9_9SPHI</name>
<proteinExistence type="predicted"/>
<evidence type="ECO:0000259" key="2">
    <source>
        <dbReference type="Pfam" id="PF06580"/>
    </source>
</evidence>
<comment type="caution">
    <text evidence="3">The sequence shown here is derived from an EMBL/GenBank/DDBJ whole genome shotgun (WGS) entry which is preliminary data.</text>
</comment>
<dbReference type="InterPro" id="IPR010559">
    <property type="entry name" value="Sig_transdc_His_kin_internal"/>
</dbReference>
<dbReference type="PANTHER" id="PTHR34220">
    <property type="entry name" value="SENSOR HISTIDINE KINASE YPDA"/>
    <property type="match status" value="1"/>
</dbReference>
<dbReference type="RefSeq" id="WP_221450959.1">
    <property type="nucleotide sequence ID" value="NZ_JACHCC010000010.1"/>
</dbReference>
<protein>
    <recommendedName>
        <fullName evidence="2">Signal transduction histidine kinase internal region domain-containing protein</fullName>
    </recommendedName>
</protein>
<dbReference type="GO" id="GO:0000155">
    <property type="term" value="F:phosphorelay sensor kinase activity"/>
    <property type="evidence" value="ECO:0007669"/>
    <property type="project" value="InterPro"/>
</dbReference>
<accession>A0A7X0MLE9</accession>
<feature type="transmembrane region" description="Helical" evidence="1">
    <location>
        <begin position="78"/>
        <end position="100"/>
    </location>
</feature>
<sequence length="361" mass="41888">MNFLNNLFLYFKGHRLQAHLFFWIIILLFSISRNDMGGVEWSFSYTLVNAIALLITRIPSAYFLSYVTIPALLYTKRYFLTIIYFIIFAYLICVASRIIIVYGAEPFQFAHHIVCFECPEQESIIEICTDLYKLFKVYFYENFSIAFLFLALKLLVMQNEMQKKTLSLEKDKVESELKQLKAQLNPHFLFNTLNNIYALSLKNSPKTSDSIGRLSAILDYILYRSNSALVPLKQEIELLKDYIELEKLRYNDRLILSFNTQIKSNAMIAPLILISLVENAFKHGAGSDIGNPEIHISIASTDRSIMFEIVNTTRYNKTNSNLEKIGLDNISRQLDLLYGSNHILTIKRMENQFLVKLEINL</sequence>
<dbReference type="SUPFAM" id="SSF55874">
    <property type="entry name" value="ATPase domain of HSP90 chaperone/DNA topoisomerase II/histidine kinase"/>
    <property type="match status" value="1"/>
</dbReference>
<feature type="transmembrane region" description="Helical" evidence="1">
    <location>
        <begin position="44"/>
        <end position="66"/>
    </location>
</feature>
<dbReference type="Proteomes" id="UP000521017">
    <property type="component" value="Unassembled WGS sequence"/>
</dbReference>
<dbReference type="InterPro" id="IPR050640">
    <property type="entry name" value="Bact_2-comp_sensor_kinase"/>
</dbReference>
<evidence type="ECO:0000313" key="4">
    <source>
        <dbReference type="Proteomes" id="UP000521017"/>
    </source>
</evidence>
<dbReference type="InterPro" id="IPR036890">
    <property type="entry name" value="HATPase_C_sf"/>
</dbReference>
<feature type="transmembrane region" description="Helical" evidence="1">
    <location>
        <begin position="16"/>
        <end position="32"/>
    </location>
</feature>
<dbReference type="Gene3D" id="3.30.565.10">
    <property type="entry name" value="Histidine kinase-like ATPase, C-terminal domain"/>
    <property type="match status" value="1"/>
</dbReference>
<dbReference type="PANTHER" id="PTHR34220:SF7">
    <property type="entry name" value="SENSOR HISTIDINE KINASE YPDA"/>
    <property type="match status" value="1"/>
</dbReference>
<gene>
    <name evidence="3" type="ORF">HDF25_003930</name>
</gene>